<feature type="compositionally biased region" description="Low complexity" evidence="1">
    <location>
        <begin position="31"/>
        <end position="69"/>
    </location>
</feature>
<feature type="signal peptide" evidence="2">
    <location>
        <begin position="1"/>
        <end position="21"/>
    </location>
</feature>
<reference evidence="3 4" key="1">
    <citation type="submission" date="2023-07" db="EMBL/GenBank/DDBJ databases">
        <title>Genomic Encyclopedia of Type Strains, Phase IV (KMG-IV): sequencing the most valuable type-strain genomes for metagenomic binning, comparative biology and taxonomic classification.</title>
        <authorList>
            <person name="Goeker M."/>
        </authorList>
    </citation>
    <scope>NUCLEOTIDE SEQUENCE [LARGE SCALE GENOMIC DNA]</scope>
    <source>
        <strain evidence="3 4">DSM 25924</strain>
    </source>
</reference>
<evidence type="ECO:0000256" key="2">
    <source>
        <dbReference type="SAM" id="SignalP"/>
    </source>
</evidence>
<dbReference type="Proteomes" id="UP001229209">
    <property type="component" value="Unassembled WGS sequence"/>
</dbReference>
<proteinExistence type="predicted"/>
<feature type="chain" id="PRO_5045409287" description="DUF4367 domain-containing protein" evidence="2">
    <location>
        <begin position="22"/>
        <end position="251"/>
    </location>
</feature>
<keyword evidence="4" id="KW-1185">Reference proteome</keyword>
<organism evidence="3 4">
    <name type="scientific">Alicyclobacillus tolerans</name>
    <dbReference type="NCBI Taxonomy" id="90970"/>
    <lineage>
        <taxon>Bacteria</taxon>
        <taxon>Bacillati</taxon>
        <taxon>Bacillota</taxon>
        <taxon>Bacilli</taxon>
        <taxon>Bacillales</taxon>
        <taxon>Alicyclobacillaceae</taxon>
        <taxon>Alicyclobacillus</taxon>
    </lineage>
</organism>
<evidence type="ECO:0008006" key="5">
    <source>
        <dbReference type="Google" id="ProtNLM"/>
    </source>
</evidence>
<feature type="compositionally biased region" description="Low complexity" evidence="1">
    <location>
        <begin position="79"/>
        <end position="93"/>
    </location>
</feature>
<dbReference type="PROSITE" id="PS51257">
    <property type="entry name" value="PROKAR_LIPOPROTEIN"/>
    <property type="match status" value="1"/>
</dbReference>
<protein>
    <recommendedName>
        <fullName evidence="5">DUF4367 domain-containing protein</fullName>
    </recommendedName>
</protein>
<evidence type="ECO:0000313" key="4">
    <source>
        <dbReference type="Proteomes" id="UP001229209"/>
    </source>
</evidence>
<gene>
    <name evidence="3" type="ORF">J2S04_002890</name>
</gene>
<accession>A0ABT9M087</accession>
<feature type="region of interest" description="Disordered" evidence="1">
    <location>
        <begin position="28"/>
        <end position="93"/>
    </location>
</feature>
<name>A0ABT9M087_9BACL</name>
<comment type="caution">
    <text evidence="3">The sequence shown here is derived from an EMBL/GenBank/DDBJ whole genome shotgun (WGS) entry which is preliminary data.</text>
</comment>
<dbReference type="RefSeq" id="WP_306955730.1">
    <property type="nucleotide sequence ID" value="NZ_JAURUO010000030.1"/>
</dbReference>
<evidence type="ECO:0000313" key="3">
    <source>
        <dbReference type="EMBL" id="MDP9729913.1"/>
    </source>
</evidence>
<evidence type="ECO:0000256" key="1">
    <source>
        <dbReference type="SAM" id="MobiDB-lite"/>
    </source>
</evidence>
<keyword evidence="2" id="KW-0732">Signal</keyword>
<sequence>MKRYKKWTTAGIALTIVGLLTGCGTGGGVSSGSTPVTNVTNSPTSNVTHTSTPSNSVASKTANSTSTSTHQFNNNSTVSNNTKPSSQASSSTSGMVHLNLTQAQFQRIKTAIIKLRGNPSQMTFADGEIKIYVPQQIPQGQLFLNADFGANVLFGAHVTLYFSGFKVRIGGQQPSSLLTIHKTNSVKLSNGAMGTWYVPNQGVPTETNKLSDYFMTWIGKTHITISSNLKSVSQTQIEKMASSMVYLGANQ</sequence>
<dbReference type="EMBL" id="JAURUO010000030">
    <property type="protein sequence ID" value="MDP9729913.1"/>
    <property type="molecule type" value="Genomic_DNA"/>
</dbReference>